<dbReference type="GO" id="GO:0019899">
    <property type="term" value="F:enzyme binding"/>
    <property type="evidence" value="ECO:0007669"/>
    <property type="project" value="UniProtKB-ARBA"/>
</dbReference>
<accession>A0AAD4RB38</accession>
<feature type="region of interest" description="Disordered" evidence="2">
    <location>
        <begin position="73"/>
        <end position="101"/>
    </location>
</feature>
<keyword evidence="1" id="KW-0479">Metal-binding</keyword>
<dbReference type="GO" id="GO:0003676">
    <property type="term" value="F:nucleic acid binding"/>
    <property type="evidence" value="ECO:0007669"/>
    <property type="project" value="InterPro"/>
</dbReference>
<dbReference type="InterPro" id="IPR001878">
    <property type="entry name" value="Znf_CCHC"/>
</dbReference>
<evidence type="ECO:0000313" key="4">
    <source>
        <dbReference type="EMBL" id="KAI1722092.1"/>
    </source>
</evidence>
<sequence>MLKETMEKADAMLKSAETFRNAGYGDVAHLLEGRAVELQKLENLVIPTPEWLNTQVAAILTMGYYPLSGEMGHMSRDCTEPRSGGSGGGSSRGGDGGGGGGSTCDNCNEVGHFSRECTKARSGGDRRCYNCNEDGHTSRDCPTGRN</sequence>
<reference evidence="4" key="1">
    <citation type="submission" date="2022-01" db="EMBL/GenBank/DDBJ databases">
        <title>Genome Sequence Resource for Two Populations of Ditylenchus destructor, the Migratory Endoparasitic Phytonematode.</title>
        <authorList>
            <person name="Zhang H."/>
            <person name="Lin R."/>
            <person name="Xie B."/>
        </authorList>
    </citation>
    <scope>NUCLEOTIDE SEQUENCE</scope>
    <source>
        <strain evidence="4">BazhouSP</strain>
    </source>
</reference>
<feature type="compositionally biased region" description="Gly residues" evidence="2">
    <location>
        <begin position="84"/>
        <end position="101"/>
    </location>
</feature>
<evidence type="ECO:0000313" key="5">
    <source>
        <dbReference type="Proteomes" id="UP001201812"/>
    </source>
</evidence>
<name>A0AAD4RB38_9BILA</name>
<evidence type="ECO:0000256" key="2">
    <source>
        <dbReference type="SAM" id="MobiDB-lite"/>
    </source>
</evidence>
<feature type="domain" description="CCHC-type" evidence="3">
    <location>
        <begin position="126"/>
        <end position="142"/>
    </location>
</feature>
<evidence type="ECO:0000259" key="3">
    <source>
        <dbReference type="PROSITE" id="PS50158"/>
    </source>
</evidence>
<comment type="caution">
    <text evidence="4">The sequence shown here is derived from an EMBL/GenBank/DDBJ whole genome shotgun (WGS) entry which is preliminary data.</text>
</comment>
<dbReference type="SUPFAM" id="SSF57756">
    <property type="entry name" value="Retrovirus zinc finger-like domains"/>
    <property type="match status" value="1"/>
</dbReference>
<dbReference type="PROSITE" id="PS50158">
    <property type="entry name" value="ZF_CCHC"/>
    <property type="match status" value="2"/>
</dbReference>
<gene>
    <name evidence="4" type="ORF">DdX_04395</name>
</gene>
<feature type="domain" description="CCHC-type" evidence="3">
    <location>
        <begin position="104"/>
        <end position="119"/>
    </location>
</feature>
<dbReference type="Pfam" id="PF00098">
    <property type="entry name" value="zf-CCHC"/>
    <property type="match status" value="3"/>
</dbReference>
<keyword evidence="1" id="KW-0863">Zinc-finger</keyword>
<keyword evidence="1" id="KW-0862">Zinc</keyword>
<dbReference type="GO" id="GO:0008270">
    <property type="term" value="F:zinc ion binding"/>
    <property type="evidence" value="ECO:0007669"/>
    <property type="project" value="UniProtKB-KW"/>
</dbReference>
<dbReference type="Gene3D" id="4.10.60.10">
    <property type="entry name" value="Zinc finger, CCHC-type"/>
    <property type="match status" value="2"/>
</dbReference>
<keyword evidence="5" id="KW-1185">Reference proteome</keyword>
<dbReference type="Proteomes" id="UP001201812">
    <property type="component" value="Unassembled WGS sequence"/>
</dbReference>
<dbReference type="InterPro" id="IPR036875">
    <property type="entry name" value="Znf_CCHC_sf"/>
</dbReference>
<dbReference type="EMBL" id="JAKKPZ010000004">
    <property type="protein sequence ID" value="KAI1722092.1"/>
    <property type="molecule type" value="Genomic_DNA"/>
</dbReference>
<organism evidence="4 5">
    <name type="scientific">Ditylenchus destructor</name>
    <dbReference type="NCBI Taxonomy" id="166010"/>
    <lineage>
        <taxon>Eukaryota</taxon>
        <taxon>Metazoa</taxon>
        <taxon>Ecdysozoa</taxon>
        <taxon>Nematoda</taxon>
        <taxon>Chromadorea</taxon>
        <taxon>Rhabditida</taxon>
        <taxon>Tylenchina</taxon>
        <taxon>Tylenchomorpha</taxon>
        <taxon>Sphaerularioidea</taxon>
        <taxon>Anguinidae</taxon>
        <taxon>Anguininae</taxon>
        <taxon>Ditylenchus</taxon>
    </lineage>
</organism>
<dbReference type="SMART" id="SM00343">
    <property type="entry name" value="ZnF_C2HC"/>
    <property type="match status" value="3"/>
</dbReference>
<proteinExistence type="predicted"/>
<dbReference type="AlphaFoldDB" id="A0AAD4RB38"/>
<evidence type="ECO:0000256" key="1">
    <source>
        <dbReference type="PROSITE-ProRule" id="PRU00047"/>
    </source>
</evidence>
<protein>
    <submittedName>
        <fullName evidence="4">Zinc knuckle domain-containing protein</fullName>
    </submittedName>
</protein>